<accession>A0ABD1U9X8</accession>
<keyword evidence="6" id="KW-0560">Oxidoreductase</keyword>
<dbReference type="InterPro" id="IPR052751">
    <property type="entry name" value="Plant_MAPKKK"/>
</dbReference>
<dbReference type="Pfam" id="PF00069">
    <property type="entry name" value="Pkinase"/>
    <property type="match status" value="1"/>
</dbReference>
<keyword evidence="8" id="KW-0723">Serine/threonine-protein kinase</keyword>
<dbReference type="GO" id="GO:0016020">
    <property type="term" value="C:membrane"/>
    <property type="evidence" value="ECO:0007669"/>
    <property type="project" value="UniProtKB-SubCell"/>
</dbReference>
<dbReference type="Gene3D" id="1.10.510.10">
    <property type="entry name" value="Transferase(Phosphotransferase) domain 1"/>
    <property type="match status" value="1"/>
</dbReference>
<dbReference type="InterPro" id="IPR001128">
    <property type="entry name" value="Cyt_P450"/>
</dbReference>
<dbReference type="InterPro" id="IPR036396">
    <property type="entry name" value="Cyt_P450_sf"/>
</dbReference>
<dbReference type="GO" id="GO:0016491">
    <property type="term" value="F:oxidoreductase activity"/>
    <property type="evidence" value="ECO:0007669"/>
    <property type="project" value="UniProtKB-KW"/>
</dbReference>
<proteinExistence type="inferred from homology"/>
<dbReference type="InterPro" id="IPR017441">
    <property type="entry name" value="Protein_kinase_ATP_BS"/>
</dbReference>
<keyword evidence="4 10" id="KW-0418">Kinase</keyword>
<evidence type="ECO:0000313" key="10">
    <source>
        <dbReference type="EMBL" id="KAL2521433.1"/>
    </source>
</evidence>
<evidence type="ECO:0000256" key="6">
    <source>
        <dbReference type="ARBA" id="ARBA00023002"/>
    </source>
</evidence>
<dbReference type="Pfam" id="PF00067">
    <property type="entry name" value="p450"/>
    <property type="match status" value="1"/>
</dbReference>
<dbReference type="PANTHER" id="PTHR48011">
    <property type="entry name" value="CCR4-NOT TRANSCRIPTIONAL COMPLEX SUBUNIT CAF120-RELATED"/>
    <property type="match status" value="1"/>
</dbReference>
<dbReference type="SUPFAM" id="SSF48264">
    <property type="entry name" value="Cytochrome P450"/>
    <property type="match status" value="1"/>
</dbReference>
<dbReference type="SUPFAM" id="SSF56112">
    <property type="entry name" value="Protein kinase-like (PK-like)"/>
    <property type="match status" value="1"/>
</dbReference>
<comment type="similarity">
    <text evidence="8">Belongs to the protein kinase superfamily.</text>
</comment>
<reference evidence="11" key="1">
    <citation type="submission" date="2024-07" db="EMBL/GenBank/DDBJ databases">
        <title>Two chromosome-level genome assemblies of Korean endemic species Abeliophyllum distichum and Forsythia ovata (Oleaceae).</title>
        <authorList>
            <person name="Jang H."/>
        </authorList>
    </citation>
    <scope>NUCLEOTIDE SEQUENCE [LARGE SCALE GENOMIC DNA]</scope>
</reference>
<dbReference type="PROSITE" id="PS50011">
    <property type="entry name" value="PROTEIN_KINASE_DOM"/>
    <property type="match status" value="1"/>
</dbReference>
<evidence type="ECO:0000256" key="5">
    <source>
        <dbReference type="ARBA" id="ARBA00022840"/>
    </source>
</evidence>
<dbReference type="InterPro" id="IPR000719">
    <property type="entry name" value="Prot_kinase_dom"/>
</dbReference>
<sequence>MSTVKWKKHQILGSGSFGTVYVASPSNEPNSTNVIAVKSASFPHSYLLKKETNFLYELSGCPEIVQCFGDDFSVENNKEVYNVMLEFAPGGTLADLINLPGKMSERLVAFYTRMILKGLSNIHESFVHCDIKPGNILVFPMKDGTNHLKIADFGLAKDAGIKIHSYRGTLVYSSPESVELGVLETSTDIWSLGCIVIEMITGEKIWKNISRQELINEIVHGEPIIPQNISDIAKDFLQRCLAKERQKRWTADKLLYHPFIVDNFVKVAQNCDQEVFSWINPLGSCSWTSTHDLFSTHVGIPSCPDNNEHVRNNEDHKQNKDFVNTMMINMESEDAEFEFDRRHVKVVLLDMLVAGMDTSSTAVEWVLFELIKHP</sequence>
<dbReference type="PRINTS" id="PR00463">
    <property type="entry name" value="EP450I"/>
</dbReference>
<evidence type="ECO:0000256" key="1">
    <source>
        <dbReference type="ARBA" id="ARBA00004167"/>
    </source>
</evidence>
<keyword evidence="11" id="KW-1185">Reference proteome</keyword>
<evidence type="ECO:0000313" key="11">
    <source>
        <dbReference type="Proteomes" id="UP001604277"/>
    </source>
</evidence>
<dbReference type="InterPro" id="IPR008271">
    <property type="entry name" value="Ser/Thr_kinase_AS"/>
</dbReference>
<dbReference type="EMBL" id="JBFOLJ010000007">
    <property type="protein sequence ID" value="KAL2521433.1"/>
    <property type="molecule type" value="Genomic_DNA"/>
</dbReference>
<evidence type="ECO:0000256" key="3">
    <source>
        <dbReference type="ARBA" id="ARBA00022741"/>
    </source>
</evidence>
<organism evidence="10 11">
    <name type="scientific">Forsythia ovata</name>
    <dbReference type="NCBI Taxonomy" id="205694"/>
    <lineage>
        <taxon>Eukaryota</taxon>
        <taxon>Viridiplantae</taxon>
        <taxon>Streptophyta</taxon>
        <taxon>Embryophyta</taxon>
        <taxon>Tracheophyta</taxon>
        <taxon>Spermatophyta</taxon>
        <taxon>Magnoliopsida</taxon>
        <taxon>eudicotyledons</taxon>
        <taxon>Gunneridae</taxon>
        <taxon>Pentapetalae</taxon>
        <taxon>asterids</taxon>
        <taxon>lamiids</taxon>
        <taxon>Lamiales</taxon>
        <taxon>Oleaceae</taxon>
        <taxon>Forsythieae</taxon>
        <taxon>Forsythia</taxon>
    </lineage>
</organism>
<keyword evidence="2" id="KW-0808">Transferase</keyword>
<evidence type="ECO:0000256" key="7">
    <source>
        <dbReference type="PROSITE-ProRule" id="PRU10141"/>
    </source>
</evidence>
<keyword evidence="3 7" id="KW-0547">Nucleotide-binding</keyword>
<feature type="domain" description="Protein kinase" evidence="9">
    <location>
        <begin position="6"/>
        <end position="260"/>
    </location>
</feature>
<keyword evidence="5 7" id="KW-0067">ATP-binding</keyword>
<dbReference type="InterPro" id="IPR011009">
    <property type="entry name" value="Kinase-like_dom_sf"/>
</dbReference>
<evidence type="ECO:0000259" key="9">
    <source>
        <dbReference type="PROSITE" id="PS50011"/>
    </source>
</evidence>
<dbReference type="GO" id="GO:0005524">
    <property type="term" value="F:ATP binding"/>
    <property type="evidence" value="ECO:0007669"/>
    <property type="project" value="UniProtKB-UniRule"/>
</dbReference>
<dbReference type="PROSITE" id="PS00108">
    <property type="entry name" value="PROTEIN_KINASE_ST"/>
    <property type="match status" value="1"/>
</dbReference>
<feature type="binding site" evidence="7">
    <location>
        <position position="38"/>
    </location>
    <ligand>
        <name>ATP</name>
        <dbReference type="ChEBI" id="CHEBI:30616"/>
    </ligand>
</feature>
<name>A0ABD1U9X8_9LAMI</name>
<dbReference type="PROSITE" id="PS00107">
    <property type="entry name" value="PROTEIN_KINASE_ATP"/>
    <property type="match status" value="1"/>
</dbReference>
<gene>
    <name evidence="10" type="ORF">Fot_25356</name>
</gene>
<dbReference type="SMART" id="SM00220">
    <property type="entry name" value="S_TKc"/>
    <property type="match status" value="1"/>
</dbReference>
<evidence type="ECO:0000256" key="2">
    <source>
        <dbReference type="ARBA" id="ARBA00022679"/>
    </source>
</evidence>
<dbReference type="GO" id="GO:0004674">
    <property type="term" value="F:protein serine/threonine kinase activity"/>
    <property type="evidence" value="ECO:0007669"/>
    <property type="project" value="UniProtKB-KW"/>
</dbReference>
<evidence type="ECO:0000256" key="8">
    <source>
        <dbReference type="RuleBase" id="RU000304"/>
    </source>
</evidence>
<comment type="caution">
    <text evidence="10">The sequence shown here is derived from an EMBL/GenBank/DDBJ whole genome shotgun (WGS) entry which is preliminary data.</text>
</comment>
<comment type="subcellular location">
    <subcellularLocation>
        <location evidence="1">Membrane</location>
        <topology evidence="1">Single-pass membrane protein</topology>
    </subcellularLocation>
</comment>
<protein>
    <submittedName>
        <fullName evidence="10">Mitogen-activated protein kinase kinase kinase 21</fullName>
    </submittedName>
</protein>
<dbReference type="Gene3D" id="1.10.630.10">
    <property type="entry name" value="Cytochrome P450"/>
    <property type="match status" value="1"/>
</dbReference>
<dbReference type="AlphaFoldDB" id="A0ABD1U9X8"/>
<dbReference type="PANTHER" id="PTHR48011:SF18">
    <property type="entry name" value="MITOGEN-ACTIVATED PROTEIN KINASE KINASE KINASE 19-RELATED"/>
    <property type="match status" value="1"/>
</dbReference>
<dbReference type="InterPro" id="IPR002401">
    <property type="entry name" value="Cyt_P450_E_grp-I"/>
</dbReference>
<dbReference type="Proteomes" id="UP001604277">
    <property type="component" value="Unassembled WGS sequence"/>
</dbReference>
<evidence type="ECO:0000256" key="4">
    <source>
        <dbReference type="ARBA" id="ARBA00022777"/>
    </source>
</evidence>